<dbReference type="InterPro" id="IPR030923">
    <property type="entry name" value="LptG"/>
</dbReference>
<comment type="subunit">
    <text evidence="8">Component of the lipopolysaccharide transport and assembly complex. The LptBFG transporter is composed of two ATP-binding proteins (LptB) and two transmembrane proteins (LptF and LptG).</text>
</comment>
<dbReference type="Proteomes" id="UP000199397">
    <property type="component" value="Unassembled WGS sequence"/>
</dbReference>
<dbReference type="GO" id="GO:0043190">
    <property type="term" value="C:ATP-binding cassette (ABC) transporter complex"/>
    <property type="evidence" value="ECO:0007669"/>
    <property type="project" value="InterPro"/>
</dbReference>
<accession>A0A1H4BST7</accession>
<proteinExistence type="inferred from homology"/>
<evidence type="ECO:0000313" key="11">
    <source>
        <dbReference type="Proteomes" id="UP000199397"/>
    </source>
</evidence>
<name>A0A1H4BST7_9GAMM</name>
<feature type="transmembrane region" description="Helical" evidence="9">
    <location>
        <begin position="7"/>
        <end position="26"/>
    </location>
</feature>
<dbReference type="PANTHER" id="PTHR33529">
    <property type="entry name" value="SLR0882 PROTEIN-RELATED"/>
    <property type="match status" value="1"/>
</dbReference>
<evidence type="ECO:0000313" key="10">
    <source>
        <dbReference type="EMBL" id="SEA51171.1"/>
    </source>
</evidence>
<comment type="subcellular location">
    <subcellularLocation>
        <location evidence="2">Cell membrane</location>
        <topology evidence="2">Multi-pass membrane protein</topology>
    </subcellularLocation>
</comment>
<keyword evidence="6 9" id="KW-1133">Transmembrane helix</keyword>
<evidence type="ECO:0000256" key="1">
    <source>
        <dbReference type="ARBA" id="ARBA00002265"/>
    </source>
</evidence>
<keyword evidence="5 9" id="KW-0812">Transmembrane</keyword>
<organism evidence="10 11">
    <name type="scientific">Thiothrix caldifontis</name>
    <dbReference type="NCBI Taxonomy" id="525918"/>
    <lineage>
        <taxon>Bacteria</taxon>
        <taxon>Pseudomonadati</taxon>
        <taxon>Pseudomonadota</taxon>
        <taxon>Gammaproteobacteria</taxon>
        <taxon>Thiotrichales</taxon>
        <taxon>Thiotrichaceae</taxon>
        <taxon>Thiothrix</taxon>
    </lineage>
</organism>
<dbReference type="GO" id="GO:0015920">
    <property type="term" value="P:lipopolysaccharide transport"/>
    <property type="evidence" value="ECO:0007669"/>
    <property type="project" value="TreeGrafter"/>
</dbReference>
<dbReference type="EMBL" id="FNQP01000008">
    <property type="protein sequence ID" value="SEA51171.1"/>
    <property type="molecule type" value="Genomic_DNA"/>
</dbReference>
<sequence>MNHLERYLWKSVLSSILLTWLSLTLLDRFFAFLAELGDVSPDTQYGNVQALYYILMGTPKLLYDYFPTATLIGSLLGLGNLAANSELTAMRAAGISIHQIVGMTLKLGLVLVVMVFVLGEWVAPHTELAASSFKLRMQQKQLAIGNQGIWIKDGNRIINISKLWSEKKMEGLAIYTINPEAGRIDTITHAARAERDATGWVLYELTRKVIQTDGVRQETLAQVHEDKLIPEQVLSIAAVKPNQLAATELADFIKHQRENELNSKRFEQAFWQHFTTPLSTLVMLIIAAPFVFSFQRNAGAGQRIFIGILIGIVFFLFNRMFGSVGIVYGIPPLLSATLPLLVFLVGGVWMLQRLR</sequence>
<evidence type="ECO:0000256" key="9">
    <source>
        <dbReference type="SAM" id="Phobius"/>
    </source>
</evidence>
<keyword evidence="4" id="KW-1003">Cell membrane</keyword>
<comment type="function">
    <text evidence="1">Part of the ABC transporter complex LptBFG involved in the translocation of lipopolysaccharide (LPS) from the inner membrane to the outer membrane.</text>
</comment>
<dbReference type="NCBIfam" id="TIGR04408">
    <property type="entry name" value="LptG_lptG"/>
    <property type="match status" value="1"/>
</dbReference>
<evidence type="ECO:0000256" key="8">
    <source>
        <dbReference type="ARBA" id="ARBA00026081"/>
    </source>
</evidence>
<dbReference type="STRING" id="525918.SAMN05660964_01772"/>
<dbReference type="PANTHER" id="PTHR33529:SF2">
    <property type="entry name" value="LIPOPOLYSACCHARIDE EXPORT SYSTEM PERMEASE PROTEIN LPTG"/>
    <property type="match status" value="1"/>
</dbReference>
<comment type="similarity">
    <text evidence="3">Belongs to the LptF/LptG family.</text>
</comment>
<evidence type="ECO:0000256" key="3">
    <source>
        <dbReference type="ARBA" id="ARBA00007725"/>
    </source>
</evidence>
<feature type="transmembrane region" description="Helical" evidence="9">
    <location>
        <begin position="65"/>
        <end position="83"/>
    </location>
</feature>
<evidence type="ECO:0000256" key="4">
    <source>
        <dbReference type="ARBA" id="ARBA00022475"/>
    </source>
</evidence>
<evidence type="ECO:0000256" key="6">
    <source>
        <dbReference type="ARBA" id="ARBA00022989"/>
    </source>
</evidence>
<gene>
    <name evidence="10" type="ORF">SAMN05660964_01772</name>
</gene>
<feature type="transmembrane region" description="Helical" evidence="9">
    <location>
        <begin position="304"/>
        <end position="321"/>
    </location>
</feature>
<feature type="transmembrane region" description="Helical" evidence="9">
    <location>
        <begin position="104"/>
        <end position="123"/>
    </location>
</feature>
<evidence type="ECO:0000256" key="7">
    <source>
        <dbReference type="ARBA" id="ARBA00023136"/>
    </source>
</evidence>
<feature type="transmembrane region" description="Helical" evidence="9">
    <location>
        <begin position="333"/>
        <end position="351"/>
    </location>
</feature>
<evidence type="ECO:0000256" key="2">
    <source>
        <dbReference type="ARBA" id="ARBA00004651"/>
    </source>
</evidence>
<protein>
    <submittedName>
        <fullName evidence="10">Lipopolysaccharide export system permease protein</fullName>
    </submittedName>
</protein>
<keyword evidence="11" id="KW-1185">Reference proteome</keyword>
<keyword evidence="7 9" id="KW-0472">Membrane</keyword>
<reference evidence="10 11" key="1">
    <citation type="submission" date="2016-10" db="EMBL/GenBank/DDBJ databases">
        <authorList>
            <person name="de Groot N.N."/>
        </authorList>
    </citation>
    <scope>NUCLEOTIDE SEQUENCE [LARGE SCALE GENOMIC DNA]</scope>
    <source>
        <strain evidence="10 11">DSM 21228</strain>
    </source>
</reference>
<dbReference type="InterPro" id="IPR005495">
    <property type="entry name" value="LptG/LptF_permease"/>
</dbReference>
<dbReference type="GO" id="GO:0055085">
    <property type="term" value="P:transmembrane transport"/>
    <property type="evidence" value="ECO:0007669"/>
    <property type="project" value="InterPro"/>
</dbReference>
<feature type="transmembrane region" description="Helical" evidence="9">
    <location>
        <begin position="270"/>
        <end position="292"/>
    </location>
</feature>
<evidence type="ECO:0000256" key="5">
    <source>
        <dbReference type="ARBA" id="ARBA00022692"/>
    </source>
</evidence>
<dbReference type="RefSeq" id="WP_093067545.1">
    <property type="nucleotide sequence ID" value="NZ_FNQP01000008.1"/>
</dbReference>
<dbReference type="Pfam" id="PF03739">
    <property type="entry name" value="LptF_LptG"/>
    <property type="match status" value="1"/>
</dbReference>
<dbReference type="OrthoDB" id="9776227at2"/>
<dbReference type="AlphaFoldDB" id="A0A1H4BST7"/>